<reference evidence="1" key="1">
    <citation type="journal article" date="2014" name="Front. Microbiol.">
        <title>High frequency of phylogenetically diverse reductive dehalogenase-homologous genes in deep subseafloor sedimentary metagenomes.</title>
        <authorList>
            <person name="Kawai M."/>
            <person name="Futagami T."/>
            <person name="Toyoda A."/>
            <person name="Takaki Y."/>
            <person name="Nishi S."/>
            <person name="Hori S."/>
            <person name="Arai W."/>
            <person name="Tsubouchi T."/>
            <person name="Morono Y."/>
            <person name="Uchiyama I."/>
            <person name="Ito T."/>
            <person name="Fujiyama A."/>
            <person name="Inagaki F."/>
            <person name="Takami H."/>
        </authorList>
    </citation>
    <scope>NUCLEOTIDE SEQUENCE</scope>
    <source>
        <strain evidence="1">Expedition CK06-06</strain>
    </source>
</reference>
<dbReference type="SUPFAM" id="SSF56300">
    <property type="entry name" value="Metallo-dependent phosphatases"/>
    <property type="match status" value="1"/>
</dbReference>
<dbReference type="PANTHER" id="PTHR30337:SF0">
    <property type="entry name" value="NUCLEASE SBCCD SUBUNIT D"/>
    <property type="match status" value="1"/>
</dbReference>
<gene>
    <name evidence="1" type="ORF">S06H3_20012</name>
</gene>
<name>X1M7R3_9ZZZZ</name>
<organism evidence="1">
    <name type="scientific">marine sediment metagenome</name>
    <dbReference type="NCBI Taxonomy" id="412755"/>
    <lineage>
        <taxon>unclassified sequences</taxon>
        <taxon>metagenomes</taxon>
        <taxon>ecological metagenomes</taxon>
    </lineage>
</organism>
<comment type="caution">
    <text evidence="1">The sequence shown here is derived from an EMBL/GenBank/DDBJ whole genome shotgun (WGS) entry which is preliminary data.</text>
</comment>
<dbReference type="InterPro" id="IPR050535">
    <property type="entry name" value="DNA_Repair-Maintenance_Comp"/>
</dbReference>
<sequence>VSSAQVGSERSMTIGQEHMLLLSNVANPAFDYIALGHIHKHQVLSHNPPVVYPGSLERLDFSEEEDNKGFYMVEIEPDKETGKRRVSFDFHQVTGRRFLTINIGIESPDTEPTSTVLRAIAEQEDRVRDTIVRLNISLPAETEGQLRDNDIRTMLKEAYYFTIAKDIQRETRLRLGKWTAEEIPPLDALKAYLESKKVSPERAKLLLEYGEKLMQEQRTRQG</sequence>
<dbReference type="Gene3D" id="3.60.21.10">
    <property type="match status" value="1"/>
</dbReference>
<dbReference type="AlphaFoldDB" id="X1M7R3"/>
<evidence type="ECO:0008006" key="2">
    <source>
        <dbReference type="Google" id="ProtNLM"/>
    </source>
</evidence>
<accession>X1M7R3</accession>
<dbReference type="EMBL" id="BARV01010315">
    <property type="protein sequence ID" value="GAI10730.1"/>
    <property type="molecule type" value="Genomic_DNA"/>
</dbReference>
<protein>
    <recommendedName>
        <fullName evidence="2">Nuclease SbcCD subunit D C-terminal domain-containing protein</fullName>
    </recommendedName>
</protein>
<dbReference type="InterPro" id="IPR029052">
    <property type="entry name" value="Metallo-depent_PP-like"/>
</dbReference>
<evidence type="ECO:0000313" key="1">
    <source>
        <dbReference type="EMBL" id="GAI10730.1"/>
    </source>
</evidence>
<proteinExistence type="predicted"/>
<dbReference type="PANTHER" id="PTHR30337">
    <property type="entry name" value="COMPONENT OF ATP-DEPENDENT DSDNA EXONUCLEASE"/>
    <property type="match status" value="1"/>
</dbReference>
<feature type="non-terminal residue" evidence="1">
    <location>
        <position position="1"/>
    </location>
</feature>